<dbReference type="Proteomes" id="UP001303587">
    <property type="component" value="Chromosome"/>
</dbReference>
<dbReference type="PANTHER" id="PTHR19136">
    <property type="entry name" value="MOLYBDENUM COFACTOR GUANYLYLTRANSFERASE"/>
    <property type="match status" value="1"/>
</dbReference>
<keyword evidence="4" id="KW-1185">Reference proteome</keyword>
<reference evidence="3 4" key="1">
    <citation type="submission" date="2023-07" db="EMBL/GenBank/DDBJ databases">
        <title>Closed genoem sequence of Methanosarcinaceae archaeon Ac7.</title>
        <authorList>
            <person name="Poehlein A."/>
            <person name="Protasov E."/>
            <person name="Platt K."/>
            <person name="Reeh H."/>
            <person name="Daniel R."/>
            <person name="Brune A."/>
        </authorList>
    </citation>
    <scope>NUCLEOTIDE SEQUENCE [LARGE SCALE GENOMIC DNA]</scope>
    <source>
        <strain evidence="3 4">Ac7</strain>
    </source>
</reference>
<evidence type="ECO:0000313" key="3">
    <source>
        <dbReference type="EMBL" id="WNY26109.1"/>
    </source>
</evidence>
<dbReference type="GO" id="GO:0061603">
    <property type="term" value="F:molybdenum cofactor guanylyltransferase activity"/>
    <property type="evidence" value="ECO:0007669"/>
    <property type="project" value="UniProtKB-EC"/>
</dbReference>
<gene>
    <name evidence="3" type="primary">mobA</name>
    <name evidence="3" type="ORF">MsAc7_16810</name>
</gene>
<feature type="domain" description="MobA-like NTP transferase" evidence="2">
    <location>
        <begin position="3"/>
        <end position="119"/>
    </location>
</feature>
<dbReference type="SUPFAM" id="SSF53448">
    <property type="entry name" value="Nucleotide-diphospho-sugar transferases"/>
    <property type="match status" value="1"/>
</dbReference>
<sequence length="217" mass="24028">MDALIMAGGLAQRLGRVEKSCIDLNGRPLISYIIEALAGAKGIGRIFVSVTEATPKTKDLIENTYDNISVIVAKEGNYVQDMIMSIIDAKITGPVMVVMCDIPLVESDIIDDVIEKYNVCEEPALSVYVPIAICKKIGIRPDTVFHKNTKLIVPTGINILDATDIYNEQPDYNYIVDDPRLAMNVNTAEDLEKCRKMVEAGTFMPENEKHDAFVCRD</sequence>
<dbReference type="InterPro" id="IPR029044">
    <property type="entry name" value="Nucleotide-diphossugar_trans"/>
</dbReference>
<protein>
    <submittedName>
        <fullName evidence="3">Molybdenum cofactor guanylyltransferase</fullName>
        <ecNumber evidence="3">2.7.7.77</ecNumber>
    </submittedName>
</protein>
<organism evidence="3 4">
    <name type="scientific">Methanolapillus millepedarum</name>
    <dbReference type="NCBI Taxonomy" id="3028296"/>
    <lineage>
        <taxon>Archaea</taxon>
        <taxon>Methanobacteriati</taxon>
        <taxon>Methanobacteriota</taxon>
        <taxon>Stenosarchaea group</taxon>
        <taxon>Methanomicrobia</taxon>
        <taxon>Methanosarcinales</taxon>
        <taxon>Methanosarcinaceae</taxon>
        <taxon>Methanolapillus</taxon>
    </lineage>
</organism>
<evidence type="ECO:0000259" key="2">
    <source>
        <dbReference type="Pfam" id="PF12804"/>
    </source>
</evidence>
<accession>A0AA96V3V4</accession>
<dbReference type="EMBL" id="CP131060">
    <property type="protein sequence ID" value="WNY26109.1"/>
    <property type="molecule type" value="Genomic_DNA"/>
</dbReference>
<dbReference type="AlphaFoldDB" id="A0AA96V3V4"/>
<proteinExistence type="predicted"/>
<name>A0AA96V3V4_9EURY</name>
<dbReference type="RefSeq" id="WP_338102442.1">
    <property type="nucleotide sequence ID" value="NZ_CP131060.1"/>
</dbReference>
<dbReference type="EC" id="2.7.7.77" evidence="3"/>
<dbReference type="Pfam" id="PF12804">
    <property type="entry name" value="NTP_transf_3"/>
    <property type="match status" value="1"/>
</dbReference>
<dbReference type="PANTHER" id="PTHR19136:SF86">
    <property type="entry name" value="ADENOSYLCOBINAMIDE-PHOSPHATE GUANYLYLTRANSFERASE"/>
    <property type="match status" value="1"/>
</dbReference>
<dbReference type="InterPro" id="IPR025877">
    <property type="entry name" value="MobA-like_NTP_Trfase"/>
</dbReference>
<evidence type="ECO:0000313" key="4">
    <source>
        <dbReference type="Proteomes" id="UP001303587"/>
    </source>
</evidence>
<dbReference type="GeneID" id="89230777"/>
<evidence type="ECO:0000256" key="1">
    <source>
        <dbReference type="ARBA" id="ARBA00022679"/>
    </source>
</evidence>
<dbReference type="Gene3D" id="3.90.550.10">
    <property type="entry name" value="Spore Coat Polysaccharide Biosynthesis Protein SpsA, Chain A"/>
    <property type="match status" value="1"/>
</dbReference>
<keyword evidence="1 3" id="KW-0808">Transferase</keyword>
<keyword evidence="3" id="KW-0548">Nucleotidyltransferase</keyword>